<evidence type="ECO:0000313" key="10">
    <source>
        <dbReference type="EMBL" id="QIB27295.1"/>
    </source>
</evidence>
<feature type="binding site" evidence="9">
    <location>
        <position position="157"/>
    </location>
    <ligand>
        <name>Mn(2+)</name>
        <dbReference type="ChEBI" id="CHEBI:29035"/>
    </ligand>
</feature>
<evidence type="ECO:0000256" key="8">
    <source>
        <dbReference type="ARBA" id="ARBA00023211"/>
    </source>
</evidence>
<dbReference type="HAMAP" id="MF_01470">
    <property type="entry name" value="Cas1"/>
    <property type="match status" value="1"/>
</dbReference>
<evidence type="ECO:0000256" key="2">
    <source>
        <dbReference type="ARBA" id="ARBA00022723"/>
    </source>
</evidence>
<evidence type="ECO:0000256" key="4">
    <source>
        <dbReference type="ARBA" id="ARBA00022801"/>
    </source>
</evidence>
<evidence type="ECO:0000256" key="6">
    <source>
        <dbReference type="ARBA" id="ARBA00023118"/>
    </source>
</evidence>
<keyword evidence="2 9" id="KW-0479">Metal-binding</keyword>
<organism evidence="10 11">
    <name type="scientific">Caloranaerobacter azorensis</name>
    <dbReference type="NCBI Taxonomy" id="116090"/>
    <lineage>
        <taxon>Bacteria</taxon>
        <taxon>Bacillati</taxon>
        <taxon>Bacillota</taxon>
        <taxon>Tissierellia</taxon>
        <taxon>Tissierellales</taxon>
        <taxon>Thermohalobacteraceae</taxon>
        <taxon>Caloranaerobacter</taxon>
    </lineage>
</organism>
<dbReference type="CDD" id="cd09722">
    <property type="entry name" value="Cas1_I-B"/>
    <property type="match status" value="1"/>
</dbReference>
<dbReference type="NCBIfam" id="TIGR00287">
    <property type="entry name" value="cas1"/>
    <property type="match status" value="1"/>
</dbReference>
<evidence type="ECO:0000256" key="9">
    <source>
        <dbReference type="HAMAP-Rule" id="MF_01470"/>
    </source>
</evidence>
<gene>
    <name evidence="10" type="primary">cas1b</name>
    <name evidence="9" type="synonym">cas1</name>
    <name evidence="10" type="ORF">G3A45_08335</name>
</gene>
<dbReference type="GO" id="GO:0051607">
    <property type="term" value="P:defense response to virus"/>
    <property type="evidence" value="ECO:0007669"/>
    <property type="project" value="UniProtKB-UniRule"/>
</dbReference>
<evidence type="ECO:0000256" key="5">
    <source>
        <dbReference type="ARBA" id="ARBA00022842"/>
    </source>
</evidence>
<evidence type="ECO:0000256" key="3">
    <source>
        <dbReference type="ARBA" id="ARBA00022759"/>
    </source>
</evidence>
<dbReference type="PANTHER" id="PTHR43219">
    <property type="entry name" value="CRISPR-ASSOCIATED ENDONUCLEASE CAS1"/>
    <property type="match status" value="1"/>
</dbReference>
<dbReference type="EMBL" id="CP048617">
    <property type="protein sequence ID" value="QIB27295.1"/>
    <property type="molecule type" value="Genomic_DNA"/>
</dbReference>
<keyword evidence="7 9" id="KW-0238">DNA-binding</keyword>
<dbReference type="GO" id="GO:0004520">
    <property type="term" value="F:DNA endonuclease activity"/>
    <property type="evidence" value="ECO:0007669"/>
    <property type="project" value="InterPro"/>
</dbReference>
<dbReference type="InterPro" id="IPR042211">
    <property type="entry name" value="CRISPR-assoc_Cas1_N"/>
</dbReference>
<name>A0A6P1YGG9_9FIRM</name>
<comment type="function">
    <text evidence="9">CRISPR (clustered regularly interspaced short palindromic repeat), is an adaptive immune system that provides protection against mobile genetic elements (viruses, transposable elements and conjugative plasmids). CRISPR clusters contain spacers, sequences complementary to antecedent mobile elements, and target invading nucleic acids. CRISPR clusters are transcribed and processed into CRISPR RNA (crRNA). Acts as a dsDNA endonuclease. Involved in the integration of spacer DNA into the CRISPR cassette.</text>
</comment>
<evidence type="ECO:0000256" key="7">
    <source>
        <dbReference type="ARBA" id="ARBA00023125"/>
    </source>
</evidence>
<dbReference type="Pfam" id="PF01867">
    <property type="entry name" value="Cas_Cas1"/>
    <property type="match status" value="1"/>
</dbReference>
<protein>
    <recommendedName>
        <fullName evidence="9">CRISPR-associated endonuclease Cas1</fullName>
        <ecNumber evidence="9">3.1.-.-</ecNumber>
    </recommendedName>
</protein>
<comment type="subunit">
    <text evidence="9">Homodimer, forms a heterotetramer with a Cas2 homodimer.</text>
</comment>
<dbReference type="RefSeq" id="WP_163235153.1">
    <property type="nucleotide sequence ID" value="NZ_CP048617.1"/>
</dbReference>
<keyword evidence="4 9" id="KW-0378">Hydrolase</keyword>
<dbReference type="EC" id="3.1.-.-" evidence="9"/>
<dbReference type="NCBIfam" id="TIGR03641">
    <property type="entry name" value="cas1_HMARI"/>
    <property type="match status" value="1"/>
</dbReference>
<dbReference type="InterPro" id="IPR042206">
    <property type="entry name" value="CRISPR-assoc_Cas1_C"/>
</dbReference>
<keyword evidence="6 9" id="KW-0051">Antiviral defense</keyword>
<evidence type="ECO:0000313" key="11">
    <source>
        <dbReference type="Proteomes" id="UP000464452"/>
    </source>
</evidence>
<accession>A0A6P1YGG9</accession>
<dbReference type="Gene3D" id="1.20.120.920">
    <property type="entry name" value="CRISPR-associated endonuclease Cas1, C-terminal domain"/>
    <property type="match status" value="1"/>
</dbReference>
<keyword evidence="8 9" id="KW-0464">Manganese</keyword>
<dbReference type="Proteomes" id="UP000464452">
    <property type="component" value="Chromosome"/>
</dbReference>
<dbReference type="GO" id="GO:0016787">
    <property type="term" value="F:hydrolase activity"/>
    <property type="evidence" value="ECO:0007669"/>
    <property type="project" value="UniProtKB-KW"/>
</dbReference>
<dbReference type="GO" id="GO:0043571">
    <property type="term" value="P:maintenance of CRISPR repeat elements"/>
    <property type="evidence" value="ECO:0007669"/>
    <property type="project" value="UniProtKB-UniRule"/>
</dbReference>
<dbReference type="InterPro" id="IPR002729">
    <property type="entry name" value="CRISPR-assoc_Cas1"/>
</dbReference>
<feature type="binding site" evidence="9">
    <location>
        <position position="237"/>
    </location>
    <ligand>
        <name>Mn(2+)</name>
        <dbReference type="ChEBI" id="CHEBI:29035"/>
    </ligand>
</feature>
<comment type="cofactor">
    <cofactor evidence="9">
        <name>Mg(2+)</name>
        <dbReference type="ChEBI" id="CHEBI:18420"/>
    </cofactor>
    <cofactor evidence="9">
        <name>Mn(2+)</name>
        <dbReference type="ChEBI" id="CHEBI:29035"/>
    </cofactor>
</comment>
<keyword evidence="1 9" id="KW-0540">Nuclease</keyword>
<evidence type="ECO:0000256" key="1">
    <source>
        <dbReference type="ARBA" id="ARBA00022722"/>
    </source>
</evidence>
<feature type="binding site" evidence="9">
    <location>
        <position position="222"/>
    </location>
    <ligand>
        <name>Mn(2+)</name>
        <dbReference type="ChEBI" id="CHEBI:29035"/>
    </ligand>
</feature>
<dbReference type="Gene3D" id="3.100.10.20">
    <property type="entry name" value="CRISPR-associated endonuclease Cas1, N-terminal domain"/>
    <property type="match status" value="1"/>
</dbReference>
<comment type="similarity">
    <text evidence="9">Belongs to the CRISPR-associated endonuclease Cas1 family.</text>
</comment>
<dbReference type="GO" id="GO:0003677">
    <property type="term" value="F:DNA binding"/>
    <property type="evidence" value="ECO:0007669"/>
    <property type="project" value="UniProtKB-KW"/>
</dbReference>
<dbReference type="AlphaFoldDB" id="A0A6P1YGG9"/>
<keyword evidence="3 9" id="KW-0255">Endonuclease</keyword>
<keyword evidence="5 9" id="KW-0460">Magnesium</keyword>
<sequence>MKRAYYILNNGRLKRKDNTVCVESNGVRKYIPINDVESIYVFGELDFNTKALNFLAHNNVTVHLFNYYGFYTSSLYPREYLPSGFSLVNQVKKYVDKEERLKIAKEIISTASYNILKNLKYYNPRRNNKLEDLILHIEKEREKIPTITDIQDLMGTEGRIRDLYYSAFNIITKGKFKIKKRVKRPPDNPMNTLISFGNSLLYATVLTEIYHTQLNPTISFLHEPGERRFSLSLDISEVFKPIIVDRVIFKLINEGMIDESHFTEELNFCHLNEKGRKVFLKQFEEKLNTTIKHKDLGREISYKRLIRLECYKLIKHINDIKEYNGLKMWW</sequence>
<reference evidence="10 11" key="1">
    <citation type="submission" date="2020-02" db="EMBL/GenBank/DDBJ databases">
        <title>Thermophilic hydrogen producing bacteria, Caloranaerobacter azorensis.</title>
        <authorList>
            <person name="Baek K."/>
        </authorList>
    </citation>
    <scope>NUCLEOTIDE SEQUENCE [LARGE SCALE GENOMIC DNA]</scope>
    <source>
        <strain evidence="10 11">T3-1</strain>
    </source>
</reference>
<dbReference type="KEGG" id="cazo:G3A45_08335"/>
<dbReference type="GO" id="GO:0046872">
    <property type="term" value="F:metal ion binding"/>
    <property type="evidence" value="ECO:0007669"/>
    <property type="project" value="UniProtKB-UniRule"/>
</dbReference>
<dbReference type="InterPro" id="IPR019858">
    <property type="entry name" value="CRISPR-assoc_Cas1_HMARI/TNEAP"/>
</dbReference>
<proteinExistence type="inferred from homology"/>
<dbReference type="PANTHER" id="PTHR43219:SF2">
    <property type="entry name" value="CRISPR-ASSOCIATED ENDONUCLEASE CAS1"/>
    <property type="match status" value="1"/>
</dbReference>